<evidence type="ECO:0000313" key="7">
    <source>
        <dbReference type="EMBL" id="GGI05802.1"/>
    </source>
</evidence>
<evidence type="ECO:0000256" key="2">
    <source>
        <dbReference type="ARBA" id="ARBA00022980"/>
    </source>
</evidence>
<dbReference type="GO" id="GO:1990904">
    <property type="term" value="C:ribonucleoprotein complex"/>
    <property type="evidence" value="ECO:0007669"/>
    <property type="project" value="UniProtKB-KW"/>
</dbReference>
<comment type="similarity">
    <text evidence="1 5">Belongs to the universal ribosomal protein uL10 family.</text>
</comment>
<keyword evidence="3 5" id="KW-0687">Ribonucleoprotein</keyword>
<accession>A0A8J3ERV4</accession>
<dbReference type="Gene3D" id="6.10.250.290">
    <property type="match status" value="1"/>
</dbReference>
<protein>
    <recommendedName>
        <fullName evidence="4 5">Large ribosomal subunit protein uL10</fullName>
    </recommendedName>
</protein>
<dbReference type="NCBIfam" id="NF000955">
    <property type="entry name" value="PRK00099.1-1"/>
    <property type="match status" value="1"/>
</dbReference>
<keyword evidence="5" id="KW-0699">rRNA-binding</keyword>
<dbReference type="InterPro" id="IPR001790">
    <property type="entry name" value="Ribosomal_uL10"/>
</dbReference>
<feature type="compositionally biased region" description="Low complexity" evidence="6">
    <location>
        <begin position="179"/>
        <end position="188"/>
    </location>
</feature>
<dbReference type="GO" id="GO:0006412">
    <property type="term" value="P:translation"/>
    <property type="evidence" value="ECO:0007669"/>
    <property type="project" value="UniProtKB-UniRule"/>
</dbReference>
<gene>
    <name evidence="5" type="primary">rplJ</name>
    <name evidence="7" type="ORF">GCM10011354_15910</name>
</gene>
<keyword evidence="2 5" id="KW-0689">Ribosomal protein</keyword>
<evidence type="ECO:0000256" key="5">
    <source>
        <dbReference type="HAMAP-Rule" id="MF_00362"/>
    </source>
</evidence>
<dbReference type="Proteomes" id="UP000650511">
    <property type="component" value="Unassembled WGS sequence"/>
</dbReference>
<dbReference type="InterPro" id="IPR047865">
    <property type="entry name" value="Ribosomal_uL10_bac_type"/>
</dbReference>
<evidence type="ECO:0000256" key="3">
    <source>
        <dbReference type="ARBA" id="ARBA00023274"/>
    </source>
</evidence>
<feature type="region of interest" description="Disordered" evidence="6">
    <location>
        <begin position="165"/>
        <end position="248"/>
    </location>
</feature>
<dbReference type="Gene3D" id="3.30.70.1730">
    <property type="match status" value="1"/>
</dbReference>
<organism evidence="7 8">
    <name type="scientific">Egicoccus halophilus</name>
    <dbReference type="NCBI Taxonomy" id="1670830"/>
    <lineage>
        <taxon>Bacteria</taxon>
        <taxon>Bacillati</taxon>
        <taxon>Actinomycetota</taxon>
        <taxon>Nitriliruptoria</taxon>
        <taxon>Egicoccales</taxon>
        <taxon>Egicoccaceae</taxon>
        <taxon>Egicoccus</taxon>
    </lineage>
</organism>
<feature type="compositionally biased region" description="Acidic residues" evidence="6">
    <location>
        <begin position="226"/>
        <end position="248"/>
    </location>
</feature>
<dbReference type="GO" id="GO:0070180">
    <property type="term" value="F:large ribosomal subunit rRNA binding"/>
    <property type="evidence" value="ECO:0007669"/>
    <property type="project" value="UniProtKB-UniRule"/>
</dbReference>
<feature type="compositionally biased region" description="Acidic residues" evidence="6">
    <location>
        <begin position="205"/>
        <end position="217"/>
    </location>
</feature>
<evidence type="ECO:0000256" key="4">
    <source>
        <dbReference type="ARBA" id="ARBA00035202"/>
    </source>
</evidence>
<reference evidence="7" key="2">
    <citation type="submission" date="2020-09" db="EMBL/GenBank/DDBJ databases">
        <authorList>
            <person name="Sun Q."/>
            <person name="Zhou Y."/>
        </authorList>
    </citation>
    <scope>NUCLEOTIDE SEQUENCE</scope>
    <source>
        <strain evidence="7">CGMCC 1.14988</strain>
    </source>
</reference>
<dbReference type="CDD" id="cd05797">
    <property type="entry name" value="Ribosomal_L10"/>
    <property type="match status" value="1"/>
</dbReference>
<comment type="function">
    <text evidence="5">Forms part of the ribosomal stalk, playing a central role in the interaction of the ribosome with GTP-bound translation factors.</text>
</comment>
<evidence type="ECO:0000256" key="1">
    <source>
        <dbReference type="ARBA" id="ARBA00008889"/>
    </source>
</evidence>
<sequence length="248" mass="25448">MVDEVREGLSNAAATLLTHYRGLSVTELAQLRAKLREANADMRVAKNTLARRAAADAGIEGLEEMLTGPTGLVFCQEDPVGPAKALRDFAKDHPELVIRGGYLDGAVLSEADATKLADLESREELLAKLAGLMYGALANTARLLQAPLSQQARLVQALIDAGGYAGAPADASDTEEASATETAPADDTPATEDAEATADAPSAETADDAPATEDAEATADAPSAETADDAPATEDAEATADAPSDDEA</sequence>
<comment type="caution">
    <text evidence="7">The sequence shown here is derived from an EMBL/GenBank/DDBJ whole genome shotgun (WGS) entry which is preliminary data.</text>
</comment>
<dbReference type="PANTHER" id="PTHR11560">
    <property type="entry name" value="39S RIBOSOMAL PROTEIN L10, MITOCHONDRIAL"/>
    <property type="match status" value="1"/>
</dbReference>
<keyword evidence="5" id="KW-0694">RNA-binding</keyword>
<evidence type="ECO:0000256" key="6">
    <source>
        <dbReference type="SAM" id="MobiDB-lite"/>
    </source>
</evidence>
<dbReference type="InterPro" id="IPR043141">
    <property type="entry name" value="Ribosomal_uL10-like_sf"/>
</dbReference>
<dbReference type="InterPro" id="IPR022973">
    <property type="entry name" value="Ribosomal_uL10_bac"/>
</dbReference>
<reference evidence="7" key="1">
    <citation type="journal article" date="2014" name="Int. J. Syst. Evol. Microbiol.">
        <title>Complete genome sequence of Corynebacterium casei LMG S-19264T (=DSM 44701T), isolated from a smear-ripened cheese.</title>
        <authorList>
            <consortium name="US DOE Joint Genome Institute (JGI-PGF)"/>
            <person name="Walter F."/>
            <person name="Albersmeier A."/>
            <person name="Kalinowski J."/>
            <person name="Ruckert C."/>
        </authorList>
    </citation>
    <scope>NUCLEOTIDE SEQUENCE</scope>
    <source>
        <strain evidence="7">CGMCC 1.14988</strain>
    </source>
</reference>
<dbReference type="GO" id="GO:0005840">
    <property type="term" value="C:ribosome"/>
    <property type="evidence" value="ECO:0007669"/>
    <property type="project" value="UniProtKB-KW"/>
</dbReference>
<dbReference type="AlphaFoldDB" id="A0A8J3ERV4"/>
<dbReference type="Pfam" id="PF00466">
    <property type="entry name" value="Ribosomal_L10"/>
    <property type="match status" value="1"/>
</dbReference>
<dbReference type="HAMAP" id="MF_00362">
    <property type="entry name" value="Ribosomal_uL10"/>
    <property type="match status" value="1"/>
</dbReference>
<dbReference type="SUPFAM" id="SSF160369">
    <property type="entry name" value="Ribosomal protein L10-like"/>
    <property type="match status" value="1"/>
</dbReference>
<name>A0A8J3ERV4_9ACTN</name>
<evidence type="ECO:0000313" key="8">
    <source>
        <dbReference type="Proteomes" id="UP000650511"/>
    </source>
</evidence>
<dbReference type="EMBL" id="BMHA01000005">
    <property type="protein sequence ID" value="GGI05802.1"/>
    <property type="molecule type" value="Genomic_DNA"/>
</dbReference>
<comment type="subunit">
    <text evidence="5">Part of the ribosomal stalk of the 50S ribosomal subunit. The N-terminus interacts with L11 and the large rRNA to form the base of the stalk. The C-terminus forms an elongated spine to which L12 dimers bind in a sequential fashion forming a multimeric L10(L12)X complex.</text>
</comment>
<proteinExistence type="inferred from homology"/>
<keyword evidence="8" id="KW-1185">Reference proteome</keyword>